<proteinExistence type="predicted"/>
<protein>
    <submittedName>
        <fullName evidence="1">Uncharacterized protein</fullName>
    </submittedName>
</protein>
<organism evidence="1">
    <name type="scientific">viral metagenome</name>
    <dbReference type="NCBI Taxonomy" id="1070528"/>
    <lineage>
        <taxon>unclassified sequences</taxon>
        <taxon>metagenomes</taxon>
        <taxon>organismal metagenomes</taxon>
    </lineage>
</organism>
<dbReference type="AlphaFoldDB" id="A0A6M3LB72"/>
<name>A0A6M3LB72_9ZZZZ</name>
<reference evidence="1" key="1">
    <citation type="submission" date="2020-03" db="EMBL/GenBank/DDBJ databases">
        <title>The deep terrestrial virosphere.</title>
        <authorList>
            <person name="Holmfeldt K."/>
            <person name="Nilsson E."/>
            <person name="Simone D."/>
            <person name="Lopez-Fernandez M."/>
            <person name="Wu X."/>
            <person name="de Brujin I."/>
            <person name="Lundin D."/>
            <person name="Andersson A."/>
            <person name="Bertilsson S."/>
            <person name="Dopson M."/>
        </authorList>
    </citation>
    <scope>NUCLEOTIDE SEQUENCE</scope>
    <source>
        <strain evidence="1">MM415B04704</strain>
    </source>
</reference>
<dbReference type="EMBL" id="MT143062">
    <property type="protein sequence ID" value="QJA92377.1"/>
    <property type="molecule type" value="Genomic_DNA"/>
</dbReference>
<sequence length="68" mass="8002">MAIRKVFTDDELSKELSAYITKENKLFIGIKDEDANYYIVLPEGEAIEFIMELYRMKNKVFPKYLSTS</sequence>
<accession>A0A6M3LB72</accession>
<evidence type="ECO:0000313" key="1">
    <source>
        <dbReference type="EMBL" id="QJA92377.1"/>
    </source>
</evidence>
<gene>
    <name evidence="1" type="ORF">MM415B04704_0002</name>
</gene>